<accession>A0AA88P3M8</accession>
<dbReference type="Proteomes" id="UP001187343">
    <property type="component" value="Unassembled WGS sequence"/>
</dbReference>
<comment type="caution">
    <text evidence="2">The sequence shown here is derived from an EMBL/GenBank/DDBJ whole genome shotgun (WGS) entry which is preliminary data.</text>
</comment>
<gene>
    <name evidence="2" type="ORF">Q8A67_021472</name>
</gene>
<reference evidence="2" key="1">
    <citation type="submission" date="2023-08" db="EMBL/GenBank/DDBJ databases">
        <title>Chromosome-level Genome Assembly of mud carp (Cirrhinus molitorella).</title>
        <authorList>
            <person name="Liu H."/>
        </authorList>
    </citation>
    <scope>NUCLEOTIDE SEQUENCE</scope>
    <source>
        <strain evidence="2">Prfri</strain>
        <tissue evidence="2">Muscle</tissue>
    </source>
</reference>
<dbReference type="AlphaFoldDB" id="A0AA88P3M8"/>
<feature type="region of interest" description="Disordered" evidence="1">
    <location>
        <begin position="1"/>
        <end position="24"/>
    </location>
</feature>
<evidence type="ECO:0000256" key="1">
    <source>
        <dbReference type="SAM" id="MobiDB-lite"/>
    </source>
</evidence>
<dbReference type="EMBL" id="JAUYZG010000021">
    <property type="protein sequence ID" value="KAK2874319.1"/>
    <property type="molecule type" value="Genomic_DNA"/>
</dbReference>
<keyword evidence="3" id="KW-1185">Reference proteome</keyword>
<name>A0AA88P3M8_9TELE</name>
<protein>
    <submittedName>
        <fullName evidence="2">Uncharacterized protein</fullName>
    </submittedName>
</protein>
<sequence length="102" mass="11212">MQRSNDSPQSRLISESDDSDKCDSEVVETVTSDLVLDGIWTGIGSGMSSSTWGVTCFESRQRKRCIIPFRCLSGRDVMPCQIHILMAPIHCRGSIVDISSTS</sequence>
<evidence type="ECO:0000313" key="2">
    <source>
        <dbReference type="EMBL" id="KAK2874319.1"/>
    </source>
</evidence>
<evidence type="ECO:0000313" key="3">
    <source>
        <dbReference type="Proteomes" id="UP001187343"/>
    </source>
</evidence>
<feature type="compositionally biased region" description="Polar residues" evidence="1">
    <location>
        <begin position="1"/>
        <end position="13"/>
    </location>
</feature>
<proteinExistence type="predicted"/>
<organism evidence="2 3">
    <name type="scientific">Cirrhinus molitorella</name>
    <name type="common">mud carp</name>
    <dbReference type="NCBI Taxonomy" id="172907"/>
    <lineage>
        <taxon>Eukaryota</taxon>
        <taxon>Metazoa</taxon>
        <taxon>Chordata</taxon>
        <taxon>Craniata</taxon>
        <taxon>Vertebrata</taxon>
        <taxon>Euteleostomi</taxon>
        <taxon>Actinopterygii</taxon>
        <taxon>Neopterygii</taxon>
        <taxon>Teleostei</taxon>
        <taxon>Ostariophysi</taxon>
        <taxon>Cypriniformes</taxon>
        <taxon>Cyprinidae</taxon>
        <taxon>Labeoninae</taxon>
        <taxon>Labeonini</taxon>
        <taxon>Cirrhinus</taxon>
    </lineage>
</organism>